<dbReference type="SUPFAM" id="SSF52540">
    <property type="entry name" value="P-loop containing nucleoside triphosphate hydrolases"/>
    <property type="match status" value="1"/>
</dbReference>
<dbReference type="SMART" id="SM00382">
    <property type="entry name" value="AAA"/>
    <property type="match status" value="1"/>
</dbReference>
<reference evidence="7" key="1">
    <citation type="journal article" date="2013" name="Genome Announc.">
        <title>Whole-Genome Sequencing of Lactobacillus shenzhenensis Strain LY-73T.</title>
        <authorList>
            <person name="Lin Z."/>
            <person name="Liu Z."/>
            <person name="Yang R."/>
            <person name="Zou Y."/>
            <person name="Wan D."/>
            <person name="Chen J."/>
            <person name="Guo M."/>
            <person name="Zhao J."/>
            <person name="Fang C."/>
            <person name="Yang R."/>
            <person name="Liu F."/>
        </authorList>
    </citation>
    <scope>NUCLEOTIDE SEQUENCE [LARGE SCALE GENOMIC DNA]</scope>
    <source>
        <strain evidence="7">LY-73</strain>
    </source>
</reference>
<dbReference type="AlphaFoldDB" id="U4TNK9"/>
<dbReference type="HOGENOM" id="CLU_000604_1_22_9"/>
<name>U4TNK9_9LACO</name>
<dbReference type="InterPro" id="IPR003439">
    <property type="entry name" value="ABC_transporter-like_ATP-bd"/>
</dbReference>
<dbReference type="PANTHER" id="PTHR43166">
    <property type="entry name" value="AMINO ACID IMPORT ATP-BINDING PROTEIN"/>
    <property type="match status" value="1"/>
</dbReference>
<dbReference type="InterPro" id="IPR003593">
    <property type="entry name" value="AAA+_ATPase"/>
</dbReference>
<protein>
    <submittedName>
        <fullName evidence="6">GlnQ</fullName>
    </submittedName>
</protein>
<dbReference type="InterPro" id="IPR050086">
    <property type="entry name" value="MetN_ABC_transporter-like"/>
</dbReference>
<accession>U4TNK9</accession>
<evidence type="ECO:0000256" key="3">
    <source>
        <dbReference type="ARBA" id="ARBA00022741"/>
    </source>
</evidence>
<dbReference type="PROSITE" id="PS00211">
    <property type="entry name" value="ABC_TRANSPORTER_1"/>
    <property type="match status" value="1"/>
</dbReference>
<dbReference type="PANTHER" id="PTHR43166:SF4">
    <property type="entry name" value="PHOSPHONATES IMPORT ATP-BINDING PROTEIN PHNC"/>
    <property type="match status" value="1"/>
</dbReference>
<dbReference type="Proteomes" id="UP000030647">
    <property type="component" value="Unassembled WGS sequence"/>
</dbReference>
<dbReference type="InterPro" id="IPR027417">
    <property type="entry name" value="P-loop_NTPase"/>
</dbReference>
<evidence type="ECO:0000313" key="7">
    <source>
        <dbReference type="Proteomes" id="UP000030647"/>
    </source>
</evidence>
<evidence type="ECO:0000256" key="4">
    <source>
        <dbReference type="ARBA" id="ARBA00022840"/>
    </source>
</evidence>
<dbReference type="Gene3D" id="3.40.50.300">
    <property type="entry name" value="P-loop containing nucleotide triphosphate hydrolases"/>
    <property type="match status" value="1"/>
</dbReference>
<dbReference type="GO" id="GO:0016887">
    <property type="term" value="F:ATP hydrolysis activity"/>
    <property type="evidence" value="ECO:0007669"/>
    <property type="project" value="InterPro"/>
</dbReference>
<evidence type="ECO:0000313" key="6">
    <source>
        <dbReference type="EMBL" id="ERL66466.1"/>
    </source>
</evidence>
<organism evidence="6 7">
    <name type="scientific">Schleiferilactobacillus shenzhenensis LY-73</name>
    <dbReference type="NCBI Taxonomy" id="1231336"/>
    <lineage>
        <taxon>Bacteria</taxon>
        <taxon>Bacillati</taxon>
        <taxon>Bacillota</taxon>
        <taxon>Bacilli</taxon>
        <taxon>Lactobacillales</taxon>
        <taxon>Lactobacillaceae</taxon>
        <taxon>Schleiferilactobacillus</taxon>
    </lineage>
</organism>
<gene>
    <name evidence="6" type="primary">glnQ</name>
    <name evidence="6" type="ORF">L248_0145</name>
</gene>
<keyword evidence="3" id="KW-0547">Nucleotide-binding</keyword>
<keyword evidence="7" id="KW-1185">Reference proteome</keyword>
<proteinExistence type="inferred from homology"/>
<dbReference type="eggNOG" id="COG1126">
    <property type="taxonomic scope" value="Bacteria"/>
</dbReference>
<dbReference type="InterPro" id="IPR017871">
    <property type="entry name" value="ABC_transporter-like_CS"/>
</dbReference>
<dbReference type="STRING" id="1231336.L248_0145"/>
<evidence type="ECO:0000259" key="5">
    <source>
        <dbReference type="PROSITE" id="PS50893"/>
    </source>
</evidence>
<dbReference type="GO" id="GO:0005524">
    <property type="term" value="F:ATP binding"/>
    <property type="evidence" value="ECO:0007669"/>
    <property type="project" value="UniProtKB-KW"/>
</dbReference>
<keyword evidence="4" id="KW-0067">ATP-binding</keyword>
<sequence length="220" mass="23519">MAVMLEMKNINKAFGDRIIYQNFNLTIQDGETLGIVGPSGAGKTTLLRMITGLEPIDSGALLLDGQPIDPYRNRADAGKVGVVFQDFQLFPHLSVLANVLVGPVYAQKTDRAAATQAATALLDQLGLADHAQDYPYQLSGGQQQRVAIARALALKPAVLAYDEPTSALDPAMTTDVAQLIKGFATQGMTQLIVTHDMPFIDQIKPRVITVGGKDNAQTTA</sequence>
<dbReference type="EMBL" id="KI271582">
    <property type="protein sequence ID" value="ERL66466.1"/>
    <property type="molecule type" value="Genomic_DNA"/>
</dbReference>
<comment type="similarity">
    <text evidence="1">Belongs to the ABC transporter superfamily.</text>
</comment>
<feature type="domain" description="ABC transporter" evidence="5">
    <location>
        <begin position="5"/>
        <end position="220"/>
    </location>
</feature>
<evidence type="ECO:0000256" key="2">
    <source>
        <dbReference type="ARBA" id="ARBA00022448"/>
    </source>
</evidence>
<keyword evidence="2" id="KW-0813">Transport</keyword>
<dbReference type="PROSITE" id="PS50893">
    <property type="entry name" value="ABC_TRANSPORTER_2"/>
    <property type="match status" value="1"/>
</dbReference>
<dbReference type="Pfam" id="PF00005">
    <property type="entry name" value="ABC_tran"/>
    <property type="match status" value="1"/>
</dbReference>
<evidence type="ECO:0000256" key="1">
    <source>
        <dbReference type="ARBA" id="ARBA00005417"/>
    </source>
</evidence>